<dbReference type="HOGENOM" id="CLU_1176003_0_0_1"/>
<dbReference type="VEuPathDB" id="FungiDB:SCHCODRAFT_02597946"/>
<dbReference type="Proteomes" id="UP000007431">
    <property type="component" value="Unassembled WGS sequence"/>
</dbReference>
<dbReference type="InParanoid" id="D8PY69"/>
<dbReference type="AlphaFoldDB" id="D8PY69"/>
<evidence type="ECO:0000313" key="2">
    <source>
        <dbReference type="Proteomes" id="UP000007431"/>
    </source>
</evidence>
<evidence type="ECO:0000313" key="1">
    <source>
        <dbReference type="EMBL" id="EFI99200.1"/>
    </source>
</evidence>
<dbReference type="KEGG" id="scm:SCHCO_02597946"/>
<sequence length="236" mass="26110">MLDAFITADAVFTVGKYDLECAPKYWAVTIPLRSLSMLSELFDRTLQAKDAAEAQRDALLHSVIHANTNFAAASAKVAHLTTLLHQANAALTRERADHEDTMREYVVVREKLSNIANGWKSSMSGLGTCCMCNAPATSYIVPCGHLLCRDGHDYCICDCGSFLAEVGACSNHVAKQRCPFTSCHFLVETIRHHTNPALDIVSSKNFVMTDAEEYCTNTMDYADFIQQALHRANRQV</sequence>
<proteinExistence type="predicted"/>
<dbReference type="GeneID" id="9592260"/>
<organism evidence="2">
    <name type="scientific">Schizophyllum commune (strain H4-8 / FGSC 9210)</name>
    <name type="common">Split gill fungus</name>
    <dbReference type="NCBI Taxonomy" id="578458"/>
    <lineage>
        <taxon>Eukaryota</taxon>
        <taxon>Fungi</taxon>
        <taxon>Dikarya</taxon>
        <taxon>Basidiomycota</taxon>
        <taxon>Agaricomycotina</taxon>
        <taxon>Agaricomycetes</taxon>
        <taxon>Agaricomycetidae</taxon>
        <taxon>Agaricales</taxon>
        <taxon>Schizophyllaceae</taxon>
        <taxon>Schizophyllum</taxon>
    </lineage>
</organism>
<reference evidence="1 2" key="1">
    <citation type="journal article" date="2010" name="Nat. Biotechnol.">
        <title>Genome sequence of the model mushroom Schizophyllum commune.</title>
        <authorList>
            <person name="Ohm R.A."/>
            <person name="de Jong J.F."/>
            <person name="Lugones L.G."/>
            <person name="Aerts A."/>
            <person name="Kothe E."/>
            <person name="Stajich J.E."/>
            <person name="de Vries R.P."/>
            <person name="Record E."/>
            <person name="Levasseur A."/>
            <person name="Baker S.E."/>
            <person name="Bartholomew K.A."/>
            <person name="Coutinho P.M."/>
            <person name="Erdmann S."/>
            <person name="Fowler T.J."/>
            <person name="Gathman A.C."/>
            <person name="Lombard V."/>
            <person name="Henrissat B."/>
            <person name="Knabe N."/>
            <person name="Kuees U."/>
            <person name="Lilly W.W."/>
            <person name="Lindquist E."/>
            <person name="Lucas S."/>
            <person name="Magnuson J.K."/>
            <person name="Piumi F."/>
            <person name="Raudaskoski M."/>
            <person name="Salamov A."/>
            <person name="Schmutz J."/>
            <person name="Schwarze F.W.M.R."/>
            <person name="vanKuyk P.A."/>
            <person name="Horton J.S."/>
            <person name="Grigoriev I.V."/>
            <person name="Woesten H.A.B."/>
        </authorList>
    </citation>
    <scope>NUCLEOTIDE SEQUENCE [LARGE SCALE GENOMIC DNA]</scope>
    <source>
        <strain evidence="2">H4-8 / FGSC 9210</strain>
    </source>
</reference>
<dbReference type="EMBL" id="GL377304">
    <property type="protein sequence ID" value="EFI99200.1"/>
    <property type="molecule type" value="Genomic_DNA"/>
</dbReference>
<name>D8PY69_SCHCM</name>
<dbReference type="RefSeq" id="XP_003034103.1">
    <property type="nucleotide sequence ID" value="XM_003034057.1"/>
</dbReference>
<gene>
    <name evidence="1" type="ORF">SCHCODRAFT_233784</name>
</gene>
<keyword evidence="2" id="KW-1185">Reference proteome</keyword>
<protein>
    <submittedName>
        <fullName evidence="1">Uncharacterized protein</fullName>
    </submittedName>
</protein>
<accession>D8PY69</accession>